<keyword evidence="1" id="KW-0808">Transferase</keyword>
<reference evidence="1" key="1">
    <citation type="submission" date="2013-08" db="EMBL/GenBank/DDBJ databases">
        <authorList>
            <person name="Mendez C."/>
            <person name="Richter M."/>
            <person name="Ferrer M."/>
            <person name="Sanchez J."/>
        </authorList>
    </citation>
    <scope>NUCLEOTIDE SEQUENCE</scope>
</reference>
<comment type="caution">
    <text evidence="1">The sequence shown here is derived from an EMBL/GenBank/DDBJ whole genome shotgun (WGS) entry which is preliminary data.</text>
</comment>
<proteinExistence type="predicted"/>
<dbReference type="GO" id="GO:0016301">
    <property type="term" value="F:kinase activity"/>
    <property type="evidence" value="ECO:0007669"/>
    <property type="project" value="UniProtKB-KW"/>
</dbReference>
<accession>T1D8H9</accession>
<dbReference type="InterPro" id="IPR000600">
    <property type="entry name" value="ROK"/>
</dbReference>
<protein>
    <submittedName>
        <fullName evidence="1">Glucokinase</fullName>
    </submittedName>
</protein>
<dbReference type="AlphaFoldDB" id="T1D8H9"/>
<dbReference type="PANTHER" id="PTHR18964:SF149">
    <property type="entry name" value="BIFUNCTIONAL UDP-N-ACETYLGLUCOSAMINE 2-EPIMERASE_N-ACETYLMANNOSAMINE KINASE"/>
    <property type="match status" value="1"/>
</dbReference>
<dbReference type="EMBL" id="AUZX01001647">
    <property type="protein sequence ID" value="EQD78540.1"/>
    <property type="molecule type" value="Genomic_DNA"/>
</dbReference>
<dbReference type="CDD" id="cd23763">
    <property type="entry name" value="ASKHA_ATPase_ROK"/>
    <property type="match status" value="1"/>
</dbReference>
<dbReference type="InterPro" id="IPR043129">
    <property type="entry name" value="ATPase_NBD"/>
</dbReference>
<organism evidence="1">
    <name type="scientific">mine drainage metagenome</name>
    <dbReference type="NCBI Taxonomy" id="410659"/>
    <lineage>
        <taxon>unclassified sequences</taxon>
        <taxon>metagenomes</taxon>
        <taxon>ecological metagenomes</taxon>
    </lineage>
</organism>
<dbReference type="Gene3D" id="3.30.420.40">
    <property type="match status" value="1"/>
</dbReference>
<feature type="non-terminal residue" evidence="1">
    <location>
        <position position="1"/>
    </location>
</feature>
<sequence length="80" mass="8244">RRARLAGPEVVVAIAVPGPVDPLAGVMDGAPNLPGWRMVPLRALVEAQLGCRCLIDHDASLAALGEHRRGAGRGVPTSST</sequence>
<reference evidence="1" key="2">
    <citation type="journal article" date="2014" name="ISME J.">
        <title>Microbial stratification in low pH oxic and suboxic macroscopic growths along an acid mine drainage.</title>
        <authorList>
            <person name="Mendez-Garcia C."/>
            <person name="Mesa V."/>
            <person name="Sprenger R.R."/>
            <person name="Richter M."/>
            <person name="Diez M.S."/>
            <person name="Solano J."/>
            <person name="Bargiela R."/>
            <person name="Golyshina O.V."/>
            <person name="Manteca A."/>
            <person name="Ramos J.L."/>
            <person name="Gallego J.R."/>
            <person name="Llorente I."/>
            <person name="Martins Dos Santos V.A."/>
            <person name="Jensen O.N."/>
            <person name="Pelaez A.I."/>
            <person name="Sanchez J."/>
            <person name="Ferrer M."/>
        </authorList>
    </citation>
    <scope>NUCLEOTIDE SEQUENCE</scope>
</reference>
<dbReference type="PANTHER" id="PTHR18964">
    <property type="entry name" value="ROK (REPRESSOR, ORF, KINASE) FAMILY"/>
    <property type="match status" value="1"/>
</dbReference>
<name>T1D8H9_9ZZZZ</name>
<gene>
    <name evidence="1" type="ORF">B1A_02203</name>
</gene>
<keyword evidence="1" id="KW-0418">Kinase</keyword>
<evidence type="ECO:0000313" key="1">
    <source>
        <dbReference type="EMBL" id="EQD78540.1"/>
    </source>
</evidence>
<dbReference type="Pfam" id="PF00480">
    <property type="entry name" value="ROK"/>
    <property type="match status" value="1"/>
</dbReference>
<dbReference type="SUPFAM" id="SSF53067">
    <property type="entry name" value="Actin-like ATPase domain"/>
    <property type="match status" value="1"/>
</dbReference>